<organism evidence="2 3">
    <name type="scientific">Rhipicephalus microplus</name>
    <name type="common">Cattle tick</name>
    <name type="synonym">Boophilus microplus</name>
    <dbReference type="NCBI Taxonomy" id="6941"/>
    <lineage>
        <taxon>Eukaryota</taxon>
        <taxon>Metazoa</taxon>
        <taxon>Ecdysozoa</taxon>
        <taxon>Arthropoda</taxon>
        <taxon>Chelicerata</taxon>
        <taxon>Arachnida</taxon>
        <taxon>Acari</taxon>
        <taxon>Parasitiformes</taxon>
        <taxon>Ixodida</taxon>
        <taxon>Ixodoidea</taxon>
        <taxon>Ixodidae</taxon>
        <taxon>Rhipicephalinae</taxon>
        <taxon>Rhipicephalus</taxon>
        <taxon>Boophilus</taxon>
    </lineage>
</organism>
<reference evidence="2" key="2">
    <citation type="submission" date="2021-09" db="EMBL/GenBank/DDBJ databases">
        <authorList>
            <person name="Jia N."/>
            <person name="Wang J."/>
            <person name="Shi W."/>
            <person name="Du L."/>
            <person name="Sun Y."/>
            <person name="Zhan W."/>
            <person name="Jiang J."/>
            <person name="Wang Q."/>
            <person name="Zhang B."/>
            <person name="Ji P."/>
            <person name="Sakyi L.B."/>
            <person name="Cui X."/>
            <person name="Yuan T."/>
            <person name="Jiang B."/>
            <person name="Yang W."/>
            <person name="Lam T.T.-Y."/>
            <person name="Chang Q."/>
            <person name="Ding S."/>
            <person name="Wang X."/>
            <person name="Zhu J."/>
            <person name="Ruan X."/>
            <person name="Zhao L."/>
            <person name="Wei J."/>
            <person name="Que T."/>
            <person name="Du C."/>
            <person name="Cheng J."/>
            <person name="Dai P."/>
            <person name="Han X."/>
            <person name="Huang E."/>
            <person name="Gao Y."/>
            <person name="Liu J."/>
            <person name="Shao H."/>
            <person name="Ye R."/>
            <person name="Li L."/>
            <person name="Wei W."/>
            <person name="Wang X."/>
            <person name="Wang C."/>
            <person name="Huo Q."/>
            <person name="Li W."/>
            <person name="Guo W."/>
            <person name="Chen H."/>
            <person name="Chen S."/>
            <person name="Zhou L."/>
            <person name="Zhou L."/>
            <person name="Ni X."/>
            <person name="Tian J."/>
            <person name="Zhou Y."/>
            <person name="Sheng Y."/>
            <person name="Liu T."/>
            <person name="Pan Y."/>
            <person name="Xia L."/>
            <person name="Li J."/>
            <person name="Zhao F."/>
            <person name="Cao W."/>
        </authorList>
    </citation>
    <scope>NUCLEOTIDE SEQUENCE</scope>
    <source>
        <strain evidence="2">Rmic-2018</strain>
        <tissue evidence="2">Larvae</tissue>
    </source>
</reference>
<dbReference type="EMBL" id="JABSTU010004898">
    <property type="protein sequence ID" value="KAH7952613.1"/>
    <property type="molecule type" value="Genomic_DNA"/>
</dbReference>
<accession>A0A9J6CXK0</accession>
<reference evidence="2" key="1">
    <citation type="journal article" date="2020" name="Cell">
        <title>Large-Scale Comparative Analyses of Tick Genomes Elucidate Their Genetic Diversity and Vector Capacities.</title>
        <authorList>
            <consortium name="Tick Genome and Microbiome Consortium (TIGMIC)"/>
            <person name="Jia N."/>
            <person name="Wang J."/>
            <person name="Shi W."/>
            <person name="Du L."/>
            <person name="Sun Y."/>
            <person name="Zhan W."/>
            <person name="Jiang J.F."/>
            <person name="Wang Q."/>
            <person name="Zhang B."/>
            <person name="Ji P."/>
            <person name="Bell-Sakyi L."/>
            <person name="Cui X.M."/>
            <person name="Yuan T.T."/>
            <person name="Jiang B.G."/>
            <person name="Yang W.F."/>
            <person name="Lam T.T."/>
            <person name="Chang Q.C."/>
            <person name="Ding S.J."/>
            <person name="Wang X.J."/>
            <person name="Zhu J.G."/>
            <person name="Ruan X.D."/>
            <person name="Zhao L."/>
            <person name="Wei J.T."/>
            <person name="Ye R.Z."/>
            <person name="Que T.C."/>
            <person name="Du C.H."/>
            <person name="Zhou Y.H."/>
            <person name="Cheng J.X."/>
            <person name="Dai P.F."/>
            <person name="Guo W.B."/>
            <person name="Han X.H."/>
            <person name="Huang E.J."/>
            <person name="Li L.F."/>
            <person name="Wei W."/>
            <person name="Gao Y.C."/>
            <person name="Liu J.Z."/>
            <person name="Shao H.Z."/>
            <person name="Wang X."/>
            <person name="Wang C.C."/>
            <person name="Yang T.C."/>
            <person name="Huo Q.B."/>
            <person name="Li W."/>
            <person name="Chen H.Y."/>
            <person name="Chen S.E."/>
            <person name="Zhou L.G."/>
            <person name="Ni X.B."/>
            <person name="Tian J.H."/>
            <person name="Sheng Y."/>
            <person name="Liu T."/>
            <person name="Pan Y.S."/>
            <person name="Xia L.Y."/>
            <person name="Li J."/>
            <person name="Zhao F."/>
            <person name="Cao W.C."/>
        </authorList>
    </citation>
    <scope>NUCLEOTIDE SEQUENCE</scope>
    <source>
        <strain evidence="2">Rmic-2018</strain>
    </source>
</reference>
<proteinExistence type="predicted"/>
<evidence type="ECO:0000313" key="3">
    <source>
        <dbReference type="Proteomes" id="UP000821866"/>
    </source>
</evidence>
<dbReference type="PANTHER" id="PTHR47272:SF1">
    <property type="entry name" value="PIGGYBAC TRANSPOSABLE ELEMENT-DERIVED PROTEIN 3-LIKE"/>
    <property type="match status" value="1"/>
</dbReference>
<dbReference type="Proteomes" id="UP000821866">
    <property type="component" value="Unassembled WGS sequence"/>
</dbReference>
<feature type="domain" description="PiggyBac transposable element-derived protein" evidence="1">
    <location>
        <begin position="1"/>
        <end position="103"/>
    </location>
</feature>
<comment type="caution">
    <text evidence="2">The sequence shown here is derived from an EMBL/GenBank/DDBJ whole genome shotgun (WGS) entry which is preliminary data.</text>
</comment>
<gene>
    <name evidence="2" type="ORF">HPB51_028227</name>
</gene>
<sequence length="103" mass="12174">MTYIRYPRIRNYWSTGSVLRMDLVADSMPVNRFEEIRRFLHFKDNSDTLSFQNDHVAGIRPVIDVLNEAFCSAVDPEEYQSVDEMVIPFKRRSSIKRYLPSKP</sequence>
<dbReference type="PANTHER" id="PTHR47272">
    <property type="entry name" value="DDE_TNP_1_7 DOMAIN-CONTAINING PROTEIN"/>
    <property type="match status" value="1"/>
</dbReference>
<name>A0A9J6CXK0_RHIMP</name>
<keyword evidence="3" id="KW-1185">Reference proteome</keyword>
<dbReference type="AlphaFoldDB" id="A0A9J6CXK0"/>
<dbReference type="Pfam" id="PF13843">
    <property type="entry name" value="DDE_Tnp_1_7"/>
    <property type="match status" value="1"/>
</dbReference>
<evidence type="ECO:0000313" key="2">
    <source>
        <dbReference type="EMBL" id="KAH7952613.1"/>
    </source>
</evidence>
<evidence type="ECO:0000259" key="1">
    <source>
        <dbReference type="Pfam" id="PF13843"/>
    </source>
</evidence>
<protein>
    <recommendedName>
        <fullName evidence="1">PiggyBac transposable element-derived protein domain-containing protein</fullName>
    </recommendedName>
</protein>
<dbReference type="InterPro" id="IPR029526">
    <property type="entry name" value="PGBD"/>
</dbReference>